<proteinExistence type="predicted"/>
<name>A0A1S1N6W2_9GAMM</name>
<evidence type="ECO:0008006" key="4">
    <source>
        <dbReference type="Google" id="ProtNLM"/>
    </source>
</evidence>
<dbReference type="Proteomes" id="UP000180253">
    <property type="component" value="Unassembled WGS sequence"/>
</dbReference>
<dbReference type="STRING" id="327939.BIW53_10550"/>
<feature type="transmembrane region" description="Helical" evidence="1">
    <location>
        <begin position="12"/>
        <end position="31"/>
    </location>
</feature>
<protein>
    <recommendedName>
        <fullName evidence="4">Peptidase</fullName>
    </recommendedName>
</protein>
<keyword evidence="3" id="KW-1185">Reference proteome</keyword>
<evidence type="ECO:0000313" key="2">
    <source>
        <dbReference type="EMBL" id="OHU95158.1"/>
    </source>
</evidence>
<organism evidence="2 3">
    <name type="scientific">Pseudoalteromonas byunsanensis</name>
    <dbReference type="NCBI Taxonomy" id="327939"/>
    <lineage>
        <taxon>Bacteria</taxon>
        <taxon>Pseudomonadati</taxon>
        <taxon>Pseudomonadota</taxon>
        <taxon>Gammaproteobacteria</taxon>
        <taxon>Alteromonadales</taxon>
        <taxon>Pseudoalteromonadaceae</taxon>
        <taxon>Pseudoalteromonas</taxon>
    </lineage>
</organism>
<dbReference type="AlphaFoldDB" id="A0A1S1N6W2"/>
<sequence>MIKKIRKYHKWLMAFVGIQFLIWSLTGLYMVSMDIHFIHGEHLRVEHRRVEHLRDASPQQTNQTLALDKVNYSLSNLLSEYPHAQNITLGHMLDKQVYRFMDHARGKVLIDADSGKRLAPLNEAQALNLAQYHFSGTAAVASAKLISDVENTPPELSPRHLPVWQITFAGFSSPTFYINQYTAEIVTTRHLAWRMFDWMWRFHIMDYDDGENVANWFLLLIALLGCVAASMGAVLTYQRICNNKQAGAK</sequence>
<keyword evidence="1" id="KW-0812">Transmembrane</keyword>
<feature type="transmembrane region" description="Helical" evidence="1">
    <location>
        <begin position="216"/>
        <end position="237"/>
    </location>
</feature>
<dbReference type="RefSeq" id="WP_070991843.1">
    <property type="nucleotide sequence ID" value="NZ_CBCSHD010000002.1"/>
</dbReference>
<keyword evidence="1" id="KW-1133">Transmembrane helix</keyword>
<dbReference type="OrthoDB" id="9806195at2"/>
<reference evidence="2 3" key="1">
    <citation type="submission" date="2016-10" db="EMBL/GenBank/DDBJ databases">
        <title>Pseudoalteromonas amylolytica sp. nov., isolated from the surface seawater.</title>
        <authorList>
            <person name="Wu Y.-H."/>
            <person name="Cheng H."/>
            <person name="Jin X.-B."/>
            <person name="Wang C.-S."/>
            <person name="Xu X.-W."/>
        </authorList>
    </citation>
    <scope>NUCLEOTIDE SEQUENCE [LARGE SCALE GENOMIC DNA]</scope>
    <source>
        <strain evidence="2 3">JCM 12483</strain>
    </source>
</reference>
<gene>
    <name evidence="2" type="ORF">BIW53_10550</name>
</gene>
<evidence type="ECO:0000313" key="3">
    <source>
        <dbReference type="Proteomes" id="UP000180253"/>
    </source>
</evidence>
<keyword evidence="1" id="KW-0472">Membrane</keyword>
<comment type="caution">
    <text evidence="2">The sequence shown here is derived from an EMBL/GenBank/DDBJ whole genome shotgun (WGS) entry which is preliminary data.</text>
</comment>
<dbReference type="EMBL" id="MNAN01000031">
    <property type="protein sequence ID" value="OHU95158.1"/>
    <property type="molecule type" value="Genomic_DNA"/>
</dbReference>
<accession>A0A1S1N6W2</accession>
<evidence type="ECO:0000256" key="1">
    <source>
        <dbReference type="SAM" id="Phobius"/>
    </source>
</evidence>